<dbReference type="Gene3D" id="3.20.20.140">
    <property type="entry name" value="Metal-dependent hydrolases"/>
    <property type="match status" value="1"/>
</dbReference>
<dbReference type="EMBL" id="JBIPKE010000017">
    <property type="protein sequence ID" value="MFH6984444.1"/>
    <property type="molecule type" value="Genomic_DNA"/>
</dbReference>
<name>A0ABW7NCF3_9BACT</name>
<gene>
    <name evidence="8" type="ORF">ACHKAR_13405</name>
</gene>
<keyword evidence="5" id="KW-0239">DNA-directed DNA polymerase</keyword>
<dbReference type="EC" id="2.7.7.7" evidence="1"/>
<dbReference type="SMART" id="SM00481">
    <property type="entry name" value="POLIIIAc"/>
    <property type="match status" value="1"/>
</dbReference>
<dbReference type="SUPFAM" id="SSF89550">
    <property type="entry name" value="PHP domain-like"/>
    <property type="match status" value="1"/>
</dbReference>
<evidence type="ECO:0000256" key="6">
    <source>
        <dbReference type="ARBA" id="ARBA00049244"/>
    </source>
</evidence>
<dbReference type="GO" id="GO:0003887">
    <property type="term" value="F:DNA-directed DNA polymerase activity"/>
    <property type="evidence" value="ECO:0007669"/>
    <property type="project" value="UniProtKB-EC"/>
</dbReference>
<dbReference type="Pfam" id="PF17657">
    <property type="entry name" value="DNA_pol3_finger"/>
    <property type="match status" value="1"/>
</dbReference>
<evidence type="ECO:0000259" key="7">
    <source>
        <dbReference type="SMART" id="SM00481"/>
    </source>
</evidence>
<protein>
    <recommendedName>
        <fullName evidence="1">DNA-directed DNA polymerase</fullName>
        <ecNumber evidence="1">2.7.7.7</ecNumber>
    </recommendedName>
</protein>
<dbReference type="Pfam" id="PF02811">
    <property type="entry name" value="PHP"/>
    <property type="match status" value="1"/>
</dbReference>
<dbReference type="CDD" id="cd04485">
    <property type="entry name" value="DnaE_OBF"/>
    <property type="match status" value="1"/>
</dbReference>
<evidence type="ECO:0000313" key="9">
    <source>
        <dbReference type="Proteomes" id="UP001610063"/>
    </source>
</evidence>
<accession>A0ABW7NCF3</accession>
<dbReference type="InterPro" id="IPR016195">
    <property type="entry name" value="Pol/histidinol_Pase-like"/>
</dbReference>
<keyword evidence="2 8" id="KW-0808">Transferase</keyword>
<evidence type="ECO:0000256" key="3">
    <source>
        <dbReference type="ARBA" id="ARBA00022695"/>
    </source>
</evidence>
<comment type="caution">
    <text evidence="8">The sequence shown here is derived from an EMBL/GenBank/DDBJ whole genome shotgun (WGS) entry which is preliminary data.</text>
</comment>
<reference evidence="8 9" key="1">
    <citation type="journal article" date="2013" name="Int. J. Syst. Evol. Microbiol.">
        <title>Marinoscillum luteum sp. nov., isolated from marine sediment.</title>
        <authorList>
            <person name="Cha I.T."/>
            <person name="Park S.J."/>
            <person name="Kim S.J."/>
            <person name="Kim J.G."/>
            <person name="Jung M.Y."/>
            <person name="Shin K.S."/>
            <person name="Kwon K.K."/>
            <person name="Yang S.H."/>
            <person name="Seo Y.S."/>
            <person name="Rhee S.K."/>
        </authorList>
    </citation>
    <scope>NUCLEOTIDE SEQUENCE [LARGE SCALE GENOMIC DNA]</scope>
    <source>
        <strain evidence="8 9">KCTC 23939</strain>
    </source>
</reference>
<evidence type="ECO:0000256" key="1">
    <source>
        <dbReference type="ARBA" id="ARBA00012417"/>
    </source>
</evidence>
<evidence type="ECO:0000256" key="2">
    <source>
        <dbReference type="ARBA" id="ARBA00022679"/>
    </source>
</evidence>
<dbReference type="Proteomes" id="UP001610063">
    <property type="component" value="Unassembled WGS sequence"/>
</dbReference>
<dbReference type="Gene3D" id="1.10.150.870">
    <property type="match status" value="1"/>
</dbReference>
<keyword evidence="4" id="KW-0235">DNA replication</keyword>
<dbReference type="InterPro" id="IPR004805">
    <property type="entry name" value="DnaE2/DnaE/PolC"/>
</dbReference>
<dbReference type="RefSeq" id="WP_395417788.1">
    <property type="nucleotide sequence ID" value="NZ_JBIPKE010000017.1"/>
</dbReference>
<dbReference type="Pfam" id="PF14579">
    <property type="entry name" value="HHH_6"/>
    <property type="match status" value="1"/>
</dbReference>
<proteinExistence type="predicted"/>
<dbReference type="InterPro" id="IPR003141">
    <property type="entry name" value="Pol/His_phosphatase_N"/>
</dbReference>
<evidence type="ECO:0000256" key="4">
    <source>
        <dbReference type="ARBA" id="ARBA00022705"/>
    </source>
</evidence>
<dbReference type="InterPro" id="IPR040982">
    <property type="entry name" value="DNA_pol3_finger"/>
</dbReference>
<organism evidence="8 9">
    <name type="scientific">Marinoscillum luteum</name>
    <dbReference type="NCBI Taxonomy" id="861051"/>
    <lineage>
        <taxon>Bacteria</taxon>
        <taxon>Pseudomonadati</taxon>
        <taxon>Bacteroidota</taxon>
        <taxon>Cytophagia</taxon>
        <taxon>Cytophagales</taxon>
        <taxon>Reichenbachiellaceae</taxon>
        <taxon>Marinoscillum</taxon>
    </lineage>
</organism>
<dbReference type="InterPro" id="IPR004013">
    <property type="entry name" value="PHP_dom"/>
</dbReference>
<keyword evidence="3 8" id="KW-0548">Nucleotidyltransferase</keyword>
<sequence>MLNVHSYFSFKYGLLSIDRLMEWAVRNHVRTLALTDINSTAGSLEFVRQAQKQGIRPLLGVDFRNGAEQQFVAIARNNAGFQSINAFLSKHLHTGAPIPAFTDELQDCFVIYPQTNIPTRELKPYEYLAIKPREVTRIRFLSKLPREKLIACPVYTLPEEGDFELHCVLRAIDLNTLVSKLADTDTAHKEDVFLTKKQLTDYYQELPEAFENLKTVIQSSCIDFTLGAEATSQNLKTWTGSQDSDYQKVRELSLAGLAYRYGDSPSFAIRRRVITELRVIRQMGYLSYFLISWDIVKYARDQGYFYVGRGSGANSVVAYLLRITDVDPIELDLYFERFINLFRKSPPDFDMDFSSWDREDVTRYIFERYENVVLLATHSTFQWRAVIREVGKVFGVPPYEIERLQKTPEQNLDHHARLILTYGDRLSGFPSHLSVHAGGIIISERPIHYYTATSLPPKGFPLTHFDMHIAEDVGLYKFDVLGQRGLGKIKDALEIIRENQPDRLPIDIHDIKLFKEDELVKINLREAKAIGCFYVESPAMRMLLTKLRAEDYLTLVAASSIIRPGVAKSGMMREYILRFRIPERRKEAHPVLWKIMPDTYGIMVYQEDVIKVAHYFAGLTLAEADVLRRGMSGKYRSREEFQQVRDKFFANCEARGYEPAVSADVWRQIESFAGYAFAKGHSASYAIESYQSMFLKSHYPLEFMVAVINNGGGFYSRELYIHEARMHGADIQLPCVNTSENETIIRGKTIYLGLNFIKELEHHTVHEVLMDRQKKGAFLSVDDFVKRVSISLDQLSLLIRIGAFRFTGKDKKALLWHAYFLLGNTGKSQNKPSLFDPPVKKYKLPEIEHEAIEDVYDEVELLGFPLESPFNLLSEKRNDCVPASKLPLHINKVVLVMGYLVATKHTSTSKGDRMYFGTFLDEDGEFIDTVHFPPVTKKFPFTGKGIYLMRGKVMEEFDAISLEVNAMKRLKYMTMEV</sequence>
<dbReference type="InterPro" id="IPR029460">
    <property type="entry name" value="DNAPol_HHH"/>
</dbReference>
<comment type="catalytic activity">
    <reaction evidence="6">
        <text>DNA(n) + a 2'-deoxyribonucleoside 5'-triphosphate = DNA(n+1) + diphosphate</text>
        <dbReference type="Rhea" id="RHEA:22508"/>
        <dbReference type="Rhea" id="RHEA-COMP:17339"/>
        <dbReference type="Rhea" id="RHEA-COMP:17340"/>
        <dbReference type="ChEBI" id="CHEBI:33019"/>
        <dbReference type="ChEBI" id="CHEBI:61560"/>
        <dbReference type="ChEBI" id="CHEBI:173112"/>
        <dbReference type="EC" id="2.7.7.7"/>
    </reaction>
</comment>
<evidence type="ECO:0000256" key="5">
    <source>
        <dbReference type="ARBA" id="ARBA00022932"/>
    </source>
</evidence>
<dbReference type="NCBIfam" id="TIGR00594">
    <property type="entry name" value="polc"/>
    <property type="match status" value="1"/>
</dbReference>
<keyword evidence="9" id="KW-1185">Reference proteome</keyword>
<feature type="domain" description="Polymerase/histidinol phosphatase N-terminal" evidence="7">
    <location>
        <begin position="2"/>
        <end position="67"/>
    </location>
</feature>
<dbReference type="Pfam" id="PF07733">
    <property type="entry name" value="DNA_pol3_alpha"/>
    <property type="match status" value="1"/>
</dbReference>
<evidence type="ECO:0000313" key="8">
    <source>
        <dbReference type="EMBL" id="MFH6984444.1"/>
    </source>
</evidence>
<dbReference type="PANTHER" id="PTHR32294">
    <property type="entry name" value="DNA POLYMERASE III SUBUNIT ALPHA"/>
    <property type="match status" value="1"/>
</dbReference>
<dbReference type="InterPro" id="IPR011708">
    <property type="entry name" value="DNA_pol3_alpha_NTPase_dom"/>
</dbReference>